<dbReference type="Proteomes" id="UP000811899">
    <property type="component" value="Unassembled WGS sequence"/>
</dbReference>
<name>A0AAW4L7L0_9BACT</name>
<proteinExistence type="predicted"/>
<dbReference type="InterPro" id="IPR020483">
    <property type="entry name" value="Uncharacterised_YgbA"/>
</dbReference>
<dbReference type="RefSeq" id="WP_214170573.1">
    <property type="nucleotide sequence ID" value="NZ_JAHCVJ010000002.1"/>
</dbReference>
<comment type="caution">
    <text evidence="1">The sequence shown here is derived from an EMBL/GenBank/DDBJ whole genome shotgun (WGS) entry which is preliminary data.</text>
</comment>
<protein>
    <submittedName>
        <fullName evidence="1">Nitrous oxide-stimulated promoter family protein</fullName>
    </submittedName>
</protein>
<dbReference type="Pfam" id="PF11756">
    <property type="entry name" value="YgbA_NO"/>
    <property type="match status" value="1"/>
</dbReference>
<dbReference type="EMBL" id="JAHCVJ010000002">
    <property type="protein sequence ID" value="MBT0663787.1"/>
    <property type="molecule type" value="Genomic_DNA"/>
</dbReference>
<sequence>MKTNNSHQLPSKQVKDLKVIVAFVSLYCRKKHHDREKVVVALPSEVGPKVSGGVNLCAVCAELVAYGIQKRKKCPLDPKPSCKNCRIHCYSGEYRARMKEIMAYSGRQMVMRGRLDYLWHYFF</sequence>
<gene>
    <name evidence="1" type="ORF">KI809_05675</name>
</gene>
<evidence type="ECO:0000313" key="2">
    <source>
        <dbReference type="Proteomes" id="UP000811899"/>
    </source>
</evidence>
<dbReference type="NCBIfam" id="NF007714">
    <property type="entry name" value="PRK10410.1-2"/>
    <property type="match status" value="1"/>
</dbReference>
<dbReference type="AlphaFoldDB" id="A0AAW4L7L0"/>
<keyword evidence="2" id="KW-1185">Reference proteome</keyword>
<accession>A0AAW4L7L0</accession>
<evidence type="ECO:0000313" key="1">
    <source>
        <dbReference type="EMBL" id="MBT0663787.1"/>
    </source>
</evidence>
<reference evidence="1 2" key="1">
    <citation type="submission" date="2021-05" db="EMBL/GenBank/DDBJ databases">
        <title>The draft genome of Geobacter pelophilus DSM 12255.</title>
        <authorList>
            <person name="Xu Z."/>
            <person name="Masuda Y."/>
            <person name="Itoh H."/>
            <person name="Senoo K."/>
        </authorList>
    </citation>
    <scope>NUCLEOTIDE SEQUENCE [LARGE SCALE GENOMIC DNA]</scope>
    <source>
        <strain evidence="1 2">DSM 12255</strain>
    </source>
</reference>
<organism evidence="1 2">
    <name type="scientific">Geoanaerobacter pelophilus</name>
    <dbReference type="NCBI Taxonomy" id="60036"/>
    <lineage>
        <taxon>Bacteria</taxon>
        <taxon>Pseudomonadati</taxon>
        <taxon>Thermodesulfobacteriota</taxon>
        <taxon>Desulfuromonadia</taxon>
        <taxon>Geobacterales</taxon>
        <taxon>Geobacteraceae</taxon>
        <taxon>Geoanaerobacter</taxon>
    </lineage>
</organism>